<dbReference type="Pfam" id="PF00929">
    <property type="entry name" value="RNase_T"/>
    <property type="match status" value="1"/>
</dbReference>
<evidence type="ECO:0000256" key="6">
    <source>
        <dbReference type="ARBA" id="ARBA00022705"/>
    </source>
</evidence>
<keyword evidence="11 18" id="KW-0460">Magnesium</keyword>
<gene>
    <name evidence="19 21" type="primary">dnaQ</name>
    <name evidence="21" type="ORF">BUCIPSPA2889_164</name>
</gene>
<dbReference type="EC" id="2.7.7.7" evidence="2 19"/>
<dbReference type="InterPro" id="IPR006054">
    <property type="entry name" value="DnaQ"/>
</dbReference>
<dbReference type="GO" id="GO:0046872">
    <property type="term" value="F:metal ion binding"/>
    <property type="evidence" value="ECO:0007669"/>
    <property type="project" value="UniProtKB-KW"/>
</dbReference>
<reference evidence="21" key="1">
    <citation type="submission" date="2019-02" db="EMBL/GenBank/DDBJ databases">
        <authorList>
            <person name="Manzano-Marin A."/>
            <person name="Manzano-Marin A."/>
        </authorList>
    </citation>
    <scope>NUCLEOTIDE SEQUENCE</scope>
    <source>
        <strain evidence="21">BuCipseudotsugae</strain>
    </source>
</reference>
<evidence type="ECO:0000256" key="18">
    <source>
        <dbReference type="PIRSR" id="PIRSR606309-3"/>
    </source>
</evidence>
<dbReference type="GO" id="GO:0045004">
    <property type="term" value="P:DNA replication proofreading"/>
    <property type="evidence" value="ECO:0007669"/>
    <property type="project" value="TreeGrafter"/>
</dbReference>
<comment type="cofactor">
    <cofactor evidence="1 19">
        <name>Mn(2+)</name>
        <dbReference type="ChEBI" id="CHEBI:29035"/>
    </cofactor>
</comment>
<keyword evidence="13 18" id="KW-0464">Manganese</keyword>
<dbReference type="InterPro" id="IPR006309">
    <property type="entry name" value="DnaQ_proteo"/>
</dbReference>
<dbReference type="NCBIfam" id="TIGR01406">
    <property type="entry name" value="dnaQ_proteo"/>
    <property type="match status" value="1"/>
</dbReference>
<organism evidence="21">
    <name type="scientific">Buchnera aphidicola</name>
    <name type="common">Cinara pseudotsugae</name>
    <dbReference type="NCBI Taxonomy" id="2518978"/>
    <lineage>
        <taxon>Bacteria</taxon>
        <taxon>Pseudomonadati</taxon>
        <taxon>Pseudomonadota</taxon>
        <taxon>Gammaproteobacteria</taxon>
        <taxon>Enterobacterales</taxon>
        <taxon>Erwiniaceae</taxon>
        <taxon>Buchnera</taxon>
    </lineage>
</organism>
<evidence type="ECO:0000256" key="13">
    <source>
        <dbReference type="ARBA" id="ARBA00023211"/>
    </source>
</evidence>
<evidence type="ECO:0000256" key="15">
    <source>
        <dbReference type="ARBA" id="ARBA00065841"/>
    </source>
</evidence>
<dbReference type="SUPFAM" id="SSF53098">
    <property type="entry name" value="Ribonuclease H-like"/>
    <property type="match status" value="1"/>
</dbReference>
<comment type="subunit">
    <text evidence="15">The DNA polymerase holoenzyme is a complex that contains 10 different types of subunits. These subunits are organized into 3 functionally essential subassemblies: the pol III core, the beta sliding clamp processivity factor and the clamp-loading complex. The pol III core (subunits alpha,epsilon and theta) contains the polymerase and the 3'-5' exonuclease proofreading activities. The polymerase is tethered to the template via the sliding clamp processivity factor. The clamp-loading complex assembles the beta processivity factor onto the primer template and plays a central role in the organization and communication at the replication fork. This complex contains delta, delta', psi and chi, and copies of either or both of two different DnaX proteins, gamma and tau. The composition of the holoenzyme is, therefore: (alpha,epsilon,theta)[2]-(gamma/tau)[3]-delta,delta', psi,chi-beta[4].</text>
</comment>
<evidence type="ECO:0000256" key="11">
    <source>
        <dbReference type="ARBA" id="ARBA00022842"/>
    </source>
</evidence>
<comment type="function">
    <text evidence="19">DNA polymerase III is a complex, multichain enzyme responsible for most of the replicative synthesis in bacteria. The epsilon subunit contain the editing function and is a proofreading 3'-5' exonuclease.</text>
</comment>
<evidence type="ECO:0000256" key="10">
    <source>
        <dbReference type="ARBA" id="ARBA00022839"/>
    </source>
</evidence>
<dbReference type="GO" id="GO:0005829">
    <property type="term" value="C:cytosol"/>
    <property type="evidence" value="ECO:0007669"/>
    <property type="project" value="TreeGrafter"/>
</dbReference>
<dbReference type="SMART" id="SM00479">
    <property type="entry name" value="EXOIII"/>
    <property type="match status" value="1"/>
</dbReference>
<evidence type="ECO:0000256" key="16">
    <source>
        <dbReference type="PIRSR" id="PIRSR606309-1"/>
    </source>
</evidence>
<feature type="binding site" evidence="17">
    <location>
        <position position="13"/>
    </location>
    <ligand>
        <name>substrate</name>
    </ligand>
</feature>
<keyword evidence="4 19" id="KW-0808">Transferase</keyword>
<keyword evidence="7 19" id="KW-0540">Nuclease</keyword>
<comment type="catalytic activity">
    <reaction evidence="14 19">
        <text>DNA(n) + a 2'-deoxyribonucleoside 5'-triphosphate = DNA(n+1) + diphosphate</text>
        <dbReference type="Rhea" id="RHEA:22508"/>
        <dbReference type="Rhea" id="RHEA-COMP:17339"/>
        <dbReference type="Rhea" id="RHEA-COMP:17340"/>
        <dbReference type="ChEBI" id="CHEBI:33019"/>
        <dbReference type="ChEBI" id="CHEBI:61560"/>
        <dbReference type="ChEBI" id="CHEBI:173112"/>
        <dbReference type="EC" id="2.7.7.7"/>
    </reaction>
</comment>
<evidence type="ECO:0000256" key="4">
    <source>
        <dbReference type="ARBA" id="ARBA00022679"/>
    </source>
</evidence>
<dbReference type="NCBIfam" id="TIGR00573">
    <property type="entry name" value="dnaq"/>
    <property type="match status" value="1"/>
</dbReference>
<evidence type="ECO:0000256" key="9">
    <source>
        <dbReference type="ARBA" id="ARBA00022801"/>
    </source>
</evidence>
<dbReference type="InterPro" id="IPR036397">
    <property type="entry name" value="RNaseH_sf"/>
</dbReference>
<evidence type="ECO:0000256" key="14">
    <source>
        <dbReference type="ARBA" id="ARBA00049244"/>
    </source>
</evidence>
<dbReference type="GO" id="GO:0003677">
    <property type="term" value="F:DNA binding"/>
    <property type="evidence" value="ECO:0007669"/>
    <property type="project" value="InterPro"/>
</dbReference>
<evidence type="ECO:0000256" key="12">
    <source>
        <dbReference type="ARBA" id="ARBA00022932"/>
    </source>
</evidence>
<dbReference type="EMBL" id="LR217727">
    <property type="protein sequence ID" value="VFP85294.1"/>
    <property type="molecule type" value="Genomic_DNA"/>
</dbReference>
<feature type="binding site" evidence="18">
    <location>
        <position position="15"/>
    </location>
    <ligand>
        <name>a divalent metal cation</name>
        <dbReference type="ChEBI" id="CHEBI:60240"/>
        <label>1</label>
        <note>catalytic</note>
    </ligand>
</feature>
<dbReference type="AlphaFoldDB" id="A0A451DF84"/>
<name>A0A451DF84_9GAMM</name>
<sequence>MNILYNSRQVILDIETTGMNKSGCLYLNHKIIEIGIIEVIDRKYTGKYLHYYLNPKRIIEEEAYKIHGISNEFLSDKPYFSDVYLNIINFIKKSEIIVHNSVFDISFLDYEFSKLNLNISKICIFSKITDTLSIARKLFPGKKNSLDALCSRYNIKNSRRNFHGALLDSWILFKLYLYMTSKQQEIKFQSSSTKKILLPSNSENNHNKPLKILFASVSENKKHEKYVDMLKKNYI</sequence>
<evidence type="ECO:0000256" key="2">
    <source>
        <dbReference type="ARBA" id="ARBA00012417"/>
    </source>
</evidence>
<dbReference type="PANTHER" id="PTHR30231">
    <property type="entry name" value="DNA POLYMERASE III SUBUNIT EPSILON"/>
    <property type="match status" value="1"/>
</dbReference>
<dbReference type="NCBIfam" id="NF004316">
    <property type="entry name" value="PRK05711.1"/>
    <property type="match status" value="1"/>
</dbReference>
<feature type="binding site" evidence="17">
    <location>
        <position position="62"/>
    </location>
    <ligand>
        <name>substrate</name>
    </ligand>
</feature>
<feature type="domain" description="Exonuclease" evidence="20">
    <location>
        <begin position="8"/>
        <end position="185"/>
    </location>
</feature>
<dbReference type="Gene3D" id="3.30.420.10">
    <property type="entry name" value="Ribonuclease H-like superfamily/Ribonuclease H"/>
    <property type="match status" value="1"/>
</dbReference>
<feature type="binding site" evidence="18">
    <location>
        <position position="13"/>
    </location>
    <ligand>
        <name>a divalent metal cation</name>
        <dbReference type="ChEBI" id="CHEBI:60240"/>
        <label>1</label>
        <note>catalytic</note>
    </ligand>
</feature>
<evidence type="ECO:0000256" key="19">
    <source>
        <dbReference type="RuleBase" id="RU364087"/>
    </source>
</evidence>
<dbReference type="FunFam" id="3.30.420.10:FF:000012">
    <property type="entry name" value="DNA polymerase III subunit epsilon"/>
    <property type="match status" value="1"/>
</dbReference>
<evidence type="ECO:0000256" key="7">
    <source>
        <dbReference type="ARBA" id="ARBA00022722"/>
    </source>
</evidence>
<feature type="binding site" evidence="18">
    <location>
        <position position="168"/>
    </location>
    <ligand>
        <name>a divalent metal cation</name>
        <dbReference type="ChEBI" id="CHEBI:60240"/>
        <label>1</label>
        <note>catalytic</note>
    </ligand>
</feature>
<keyword evidence="9 19" id="KW-0378">Hydrolase</keyword>
<evidence type="ECO:0000256" key="1">
    <source>
        <dbReference type="ARBA" id="ARBA00001936"/>
    </source>
</evidence>
<evidence type="ECO:0000256" key="17">
    <source>
        <dbReference type="PIRSR" id="PIRSR606309-2"/>
    </source>
</evidence>
<dbReference type="PANTHER" id="PTHR30231:SF41">
    <property type="entry name" value="DNA POLYMERASE III SUBUNIT EPSILON"/>
    <property type="match status" value="1"/>
</dbReference>
<keyword evidence="12 19" id="KW-0239">DNA-directed DNA polymerase</keyword>
<accession>A0A451DF84</accession>
<comment type="cofactor">
    <cofactor evidence="18">
        <name>Mg(2+)</name>
        <dbReference type="ChEBI" id="CHEBI:18420"/>
    </cofactor>
    <cofactor evidence="18">
        <name>Mn(2+)</name>
        <dbReference type="ChEBI" id="CHEBI:29035"/>
    </cofactor>
    <text evidence="18">Binds 2 divalent metal cations. Magnesium or manganese.</text>
</comment>
<keyword evidence="6 19" id="KW-0235">DNA replication</keyword>
<keyword evidence="5 19" id="KW-0548">Nucleotidyltransferase</keyword>
<dbReference type="InterPro" id="IPR012337">
    <property type="entry name" value="RNaseH-like_sf"/>
</dbReference>
<protein>
    <recommendedName>
        <fullName evidence="3 19">DNA polymerase III subunit epsilon</fullName>
        <ecNumber evidence="2 19">2.7.7.7</ecNumber>
    </recommendedName>
</protein>
<proteinExistence type="predicted"/>
<evidence type="ECO:0000259" key="20">
    <source>
        <dbReference type="SMART" id="SM00479"/>
    </source>
</evidence>
<keyword evidence="8 18" id="KW-0479">Metal-binding</keyword>
<feature type="binding site" evidence="17">
    <location>
        <position position="15"/>
    </location>
    <ligand>
        <name>substrate</name>
    </ligand>
</feature>
<keyword evidence="10 19" id="KW-0269">Exonuclease</keyword>
<evidence type="ECO:0000256" key="3">
    <source>
        <dbReference type="ARBA" id="ARBA00020352"/>
    </source>
</evidence>
<feature type="binding site" evidence="17">
    <location>
        <position position="168"/>
    </location>
    <ligand>
        <name>substrate</name>
    </ligand>
</feature>
<feature type="binding site" evidence="17">
    <location>
        <position position="67"/>
    </location>
    <ligand>
        <name>substrate</name>
    </ligand>
</feature>
<evidence type="ECO:0000256" key="8">
    <source>
        <dbReference type="ARBA" id="ARBA00022723"/>
    </source>
</evidence>
<dbReference type="GO" id="GO:0008408">
    <property type="term" value="F:3'-5' exonuclease activity"/>
    <property type="evidence" value="ECO:0007669"/>
    <property type="project" value="TreeGrafter"/>
</dbReference>
<evidence type="ECO:0000256" key="5">
    <source>
        <dbReference type="ARBA" id="ARBA00022695"/>
    </source>
</evidence>
<dbReference type="GO" id="GO:0003887">
    <property type="term" value="F:DNA-directed DNA polymerase activity"/>
    <property type="evidence" value="ECO:0007669"/>
    <property type="project" value="UniProtKB-KW"/>
</dbReference>
<evidence type="ECO:0000313" key="21">
    <source>
        <dbReference type="EMBL" id="VFP85294.1"/>
    </source>
</evidence>
<dbReference type="InterPro" id="IPR013520">
    <property type="entry name" value="Ribonucl_H"/>
</dbReference>
<feature type="active site" description="Proton acceptor" evidence="16">
    <location>
        <position position="163"/>
    </location>
</feature>